<sequence>MSHLQGRGIKTIPTERGPDHGVWVPLKAAFRGPREELDGLPETLPLCQVSLPASNSASASLRLGRALRDLRSRGIAIVGGGQAVHNLRDHFSRYSRQVGGKRTFDNKTIVEPFEYTLSFAQALSDAVVPPRSGLAQEGGDSTEVRGMDEERWQAAKALFEREDYTKAHPTNEHLLPALVSLGAALPDEKGEELFRADEGALSW</sequence>
<keyword evidence="2" id="KW-1185">Reference proteome</keyword>
<name>A0ACD0P772_9BASI</name>
<gene>
    <name evidence="1" type="ORF">IE53DRAFT_104415</name>
</gene>
<accession>A0ACD0P772</accession>
<evidence type="ECO:0000313" key="2">
    <source>
        <dbReference type="Proteomes" id="UP000245626"/>
    </source>
</evidence>
<reference evidence="1 2" key="1">
    <citation type="journal article" date="2018" name="Mol. Biol. Evol.">
        <title>Broad Genomic Sampling Reveals a Smut Pathogenic Ancestry of the Fungal Clade Ustilaginomycotina.</title>
        <authorList>
            <person name="Kijpornyongpan T."/>
            <person name="Mondo S.J."/>
            <person name="Barry K."/>
            <person name="Sandor L."/>
            <person name="Lee J."/>
            <person name="Lipzen A."/>
            <person name="Pangilinan J."/>
            <person name="LaButti K."/>
            <person name="Hainaut M."/>
            <person name="Henrissat B."/>
            <person name="Grigoriev I.V."/>
            <person name="Spatafora J.W."/>
            <person name="Aime M.C."/>
        </authorList>
    </citation>
    <scope>NUCLEOTIDE SEQUENCE [LARGE SCALE GENOMIC DNA]</scope>
    <source>
        <strain evidence="1 2">SA 807</strain>
    </source>
</reference>
<evidence type="ECO:0000313" key="1">
    <source>
        <dbReference type="EMBL" id="PWN53799.1"/>
    </source>
</evidence>
<protein>
    <submittedName>
        <fullName evidence="1">Uncharacterized protein</fullName>
    </submittedName>
</protein>
<organism evidence="1 2">
    <name type="scientific">Violaceomyces palustris</name>
    <dbReference type="NCBI Taxonomy" id="1673888"/>
    <lineage>
        <taxon>Eukaryota</taxon>
        <taxon>Fungi</taxon>
        <taxon>Dikarya</taxon>
        <taxon>Basidiomycota</taxon>
        <taxon>Ustilaginomycotina</taxon>
        <taxon>Ustilaginomycetes</taxon>
        <taxon>Violaceomycetales</taxon>
        <taxon>Violaceomycetaceae</taxon>
        <taxon>Violaceomyces</taxon>
    </lineage>
</organism>
<dbReference type="EMBL" id="KZ819709">
    <property type="protein sequence ID" value="PWN53799.1"/>
    <property type="molecule type" value="Genomic_DNA"/>
</dbReference>
<proteinExistence type="predicted"/>
<dbReference type="Proteomes" id="UP000245626">
    <property type="component" value="Unassembled WGS sequence"/>
</dbReference>